<dbReference type="Proteomes" id="UP001234581">
    <property type="component" value="Unassembled WGS sequence"/>
</dbReference>
<evidence type="ECO:0000313" key="2">
    <source>
        <dbReference type="EMBL" id="KAJ8656675.1"/>
    </source>
</evidence>
<dbReference type="RefSeq" id="XP_058341588.1">
    <property type="nucleotide sequence ID" value="XM_058487537.1"/>
</dbReference>
<dbReference type="InterPro" id="IPR026960">
    <property type="entry name" value="RVT-Znf"/>
</dbReference>
<keyword evidence="3" id="KW-1185">Reference proteome</keyword>
<dbReference type="EMBL" id="JARTCD010000037">
    <property type="protein sequence ID" value="KAJ8656675.1"/>
    <property type="molecule type" value="Genomic_DNA"/>
</dbReference>
<name>A0AAD7XW47_9FUNG</name>
<accession>A0AAD7XW47</accession>
<dbReference type="Pfam" id="PF13966">
    <property type="entry name" value="zf-RVT"/>
    <property type="match status" value="1"/>
</dbReference>
<protein>
    <recommendedName>
        <fullName evidence="1">Reverse transcriptase zinc-binding domain-containing protein</fullName>
    </recommendedName>
</protein>
<comment type="caution">
    <text evidence="2">The sequence shown here is derived from an EMBL/GenBank/DDBJ whole genome shotgun (WGS) entry which is preliminary data.</text>
</comment>
<dbReference type="GeneID" id="83214930"/>
<sequence length="116" mass="13789">MLCRPRPPEIARPLCLIYPVSFWKRFWRSMIPHKAFTPWWRLLHDTIGTRQKLHGWNIPEVESPICQICKAAPEDLYHFVVGCPSKRQFWIDALNAFELFAIFPTHQEIWNTVSTI</sequence>
<gene>
    <name evidence="2" type="ORF">O0I10_007521</name>
</gene>
<organism evidence="2 3">
    <name type="scientific">Lichtheimia ornata</name>
    <dbReference type="NCBI Taxonomy" id="688661"/>
    <lineage>
        <taxon>Eukaryota</taxon>
        <taxon>Fungi</taxon>
        <taxon>Fungi incertae sedis</taxon>
        <taxon>Mucoromycota</taxon>
        <taxon>Mucoromycotina</taxon>
        <taxon>Mucoromycetes</taxon>
        <taxon>Mucorales</taxon>
        <taxon>Lichtheimiaceae</taxon>
        <taxon>Lichtheimia</taxon>
    </lineage>
</organism>
<dbReference type="AlphaFoldDB" id="A0AAD7XW47"/>
<proteinExistence type="predicted"/>
<reference evidence="2 3" key="1">
    <citation type="submission" date="2023-03" db="EMBL/GenBank/DDBJ databases">
        <title>Genome sequence of Lichtheimia ornata CBS 291.66.</title>
        <authorList>
            <person name="Mohabir J.T."/>
            <person name="Shea T.P."/>
            <person name="Kurbessoian T."/>
            <person name="Berby B."/>
            <person name="Fontaine J."/>
            <person name="Livny J."/>
            <person name="Gnirke A."/>
            <person name="Stajich J.E."/>
            <person name="Cuomo C.A."/>
        </authorList>
    </citation>
    <scope>NUCLEOTIDE SEQUENCE [LARGE SCALE GENOMIC DNA]</scope>
    <source>
        <strain evidence="2">CBS 291.66</strain>
    </source>
</reference>
<evidence type="ECO:0000313" key="3">
    <source>
        <dbReference type="Proteomes" id="UP001234581"/>
    </source>
</evidence>
<evidence type="ECO:0000259" key="1">
    <source>
        <dbReference type="Pfam" id="PF13966"/>
    </source>
</evidence>
<feature type="domain" description="Reverse transcriptase zinc-binding" evidence="1">
    <location>
        <begin position="20"/>
        <end position="90"/>
    </location>
</feature>